<dbReference type="Proteomes" id="UP000276770">
    <property type="component" value="Unassembled WGS sequence"/>
</dbReference>
<sequence>MSSKLIRGTFVLTLGTILSKVLGLFYVIPFYAILNKNGNAEGAMQLYQYGYVPYTIFISIATAGVPLAVSKYISKYNAIEEYAVGRKLFKSGIVLMLLTGFISFLIMYLLAPSFADLVVQDGANVMFTKGDVASVIRAVSFALIIIPFMSLIRGFFQGHQSMGPSAVSQVVEQIARIIFLLIGAYVVLYVIKGSIVSAIGVATFAAFIGGIASLLLLLWYWKKRKPHLDELLEEDKGTLEISIPEMYKEIIVYAIPFVLVGIANPLFQEIDQLTFSKAMAEIGKAAQSDTALGTLSFTVHKLVIIPVSLATAFALTLVPLITESFVTGNRKTMKRQLDQTFQVLLFITIPAAVGLSLLAEPVYTVFYSHSQFGTDVLASYAPVAILFALYSVTAAIMQGVNEQRFTILSLLVGLLVKLTLNIPMIKMFETEGAVYATAIGYTASILINLIVIKVFARYSFKLAMRRTMLIAAMNVVMAIVVIISYKGLTHILNPSHKLPSLLLILICGGIGAALYGYLGLRSKLADKLFGARLDRIKKKLRIS</sequence>
<evidence type="ECO:0000256" key="4">
    <source>
        <dbReference type="ARBA" id="ARBA00022989"/>
    </source>
</evidence>
<dbReference type="RefSeq" id="WP_121678572.1">
    <property type="nucleotide sequence ID" value="NZ_RCVZ01000001.1"/>
</dbReference>
<dbReference type="EMBL" id="RCVZ01000001">
    <property type="protein sequence ID" value="RLQ97880.1"/>
    <property type="molecule type" value="Genomic_DNA"/>
</dbReference>
<reference evidence="7 8" key="1">
    <citation type="submission" date="2018-10" db="EMBL/GenBank/DDBJ databases">
        <title>Falsibacillus sp. genome draft.</title>
        <authorList>
            <person name="Shi S."/>
        </authorList>
    </citation>
    <scope>NUCLEOTIDE SEQUENCE [LARGE SCALE GENOMIC DNA]</scope>
    <source>
        <strain evidence="7 8">GY 10110</strain>
    </source>
</reference>
<dbReference type="CDD" id="cd13124">
    <property type="entry name" value="MATE_SpoVB_like"/>
    <property type="match status" value="1"/>
</dbReference>
<keyword evidence="2" id="KW-1003">Cell membrane</keyword>
<feature type="transmembrane region" description="Helical" evidence="6">
    <location>
        <begin position="500"/>
        <end position="520"/>
    </location>
</feature>
<dbReference type="InterPro" id="IPR050833">
    <property type="entry name" value="Poly_Biosynth_Transport"/>
</dbReference>
<feature type="transmembrane region" description="Helical" evidence="6">
    <location>
        <begin position="201"/>
        <end position="221"/>
    </location>
</feature>
<comment type="caution">
    <text evidence="7">The sequence shown here is derived from an EMBL/GenBank/DDBJ whole genome shotgun (WGS) entry which is preliminary data.</text>
</comment>
<gene>
    <name evidence="7" type="ORF">D9X91_00340</name>
</gene>
<feature type="transmembrane region" description="Helical" evidence="6">
    <location>
        <begin position="177"/>
        <end position="195"/>
    </location>
</feature>
<keyword evidence="4 6" id="KW-1133">Transmembrane helix</keyword>
<dbReference type="PANTHER" id="PTHR30250">
    <property type="entry name" value="PST FAMILY PREDICTED COLANIC ACID TRANSPORTER"/>
    <property type="match status" value="1"/>
</dbReference>
<proteinExistence type="predicted"/>
<dbReference type="Pfam" id="PF01943">
    <property type="entry name" value="Polysacc_synt"/>
    <property type="match status" value="1"/>
</dbReference>
<feature type="transmembrane region" description="Helical" evidence="6">
    <location>
        <begin position="93"/>
        <end position="115"/>
    </location>
</feature>
<feature type="transmembrane region" description="Helical" evidence="6">
    <location>
        <begin position="379"/>
        <end position="400"/>
    </location>
</feature>
<dbReference type="OrthoDB" id="9775950at2"/>
<dbReference type="PIRSF" id="PIRSF038958">
    <property type="entry name" value="PG_synth_SpoVB"/>
    <property type="match status" value="1"/>
</dbReference>
<feature type="transmembrane region" description="Helical" evidence="6">
    <location>
        <begin position="12"/>
        <end position="34"/>
    </location>
</feature>
<feature type="transmembrane region" description="Helical" evidence="6">
    <location>
        <begin position="407"/>
        <end position="428"/>
    </location>
</feature>
<evidence type="ECO:0000256" key="6">
    <source>
        <dbReference type="SAM" id="Phobius"/>
    </source>
</evidence>
<feature type="transmembrane region" description="Helical" evidence="6">
    <location>
        <begin position="250"/>
        <end position="267"/>
    </location>
</feature>
<dbReference type="GO" id="GO:0005886">
    <property type="term" value="C:plasma membrane"/>
    <property type="evidence" value="ECO:0007669"/>
    <property type="project" value="UniProtKB-SubCell"/>
</dbReference>
<evidence type="ECO:0000256" key="1">
    <source>
        <dbReference type="ARBA" id="ARBA00004651"/>
    </source>
</evidence>
<evidence type="ECO:0000256" key="5">
    <source>
        <dbReference type="ARBA" id="ARBA00023136"/>
    </source>
</evidence>
<comment type="subcellular location">
    <subcellularLocation>
        <location evidence="1">Cell membrane</location>
        <topology evidence="1">Multi-pass membrane protein</topology>
    </subcellularLocation>
</comment>
<dbReference type="InterPro" id="IPR024923">
    <property type="entry name" value="PG_synth_SpoVB"/>
</dbReference>
<evidence type="ECO:0000256" key="2">
    <source>
        <dbReference type="ARBA" id="ARBA00022475"/>
    </source>
</evidence>
<keyword evidence="5 6" id="KW-0472">Membrane</keyword>
<evidence type="ECO:0000256" key="3">
    <source>
        <dbReference type="ARBA" id="ARBA00022692"/>
    </source>
</evidence>
<keyword evidence="3 6" id="KW-0812">Transmembrane</keyword>
<feature type="transmembrane region" description="Helical" evidence="6">
    <location>
        <begin position="135"/>
        <end position="156"/>
    </location>
</feature>
<keyword evidence="8" id="KW-1185">Reference proteome</keyword>
<evidence type="ECO:0000313" key="7">
    <source>
        <dbReference type="EMBL" id="RLQ97880.1"/>
    </source>
</evidence>
<organism evidence="7 8">
    <name type="scientific">Falsibacillus albus</name>
    <dbReference type="NCBI Taxonomy" id="2478915"/>
    <lineage>
        <taxon>Bacteria</taxon>
        <taxon>Bacillati</taxon>
        <taxon>Bacillota</taxon>
        <taxon>Bacilli</taxon>
        <taxon>Bacillales</taxon>
        <taxon>Bacillaceae</taxon>
        <taxon>Falsibacillus</taxon>
    </lineage>
</organism>
<feature type="transmembrane region" description="Helical" evidence="6">
    <location>
        <begin position="302"/>
        <end position="321"/>
    </location>
</feature>
<dbReference type="AlphaFoldDB" id="A0A3L7K4W1"/>
<dbReference type="InterPro" id="IPR002797">
    <property type="entry name" value="Polysacc_synth"/>
</dbReference>
<feature type="transmembrane region" description="Helical" evidence="6">
    <location>
        <begin position="54"/>
        <end position="73"/>
    </location>
</feature>
<feature type="transmembrane region" description="Helical" evidence="6">
    <location>
        <begin position="341"/>
        <end position="359"/>
    </location>
</feature>
<evidence type="ECO:0000313" key="8">
    <source>
        <dbReference type="Proteomes" id="UP000276770"/>
    </source>
</evidence>
<feature type="transmembrane region" description="Helical" evidence="6">
    <location>
        <begin position="468"/>
        <end position="488"/>
    </location>
</feature>
<dbReference type="PANTHER" id="PTHR30250:SF21">
    <property type="entry name" value="LIPID II FLIPPASE MURJ"/>
    <property type="match status" value="1"/>
</dbReference>
<accession>A0A3L7K4W1</accession>
<feature type="transmembrane region" description="Helical" evidence="6">
    <location>
        <begin position="434"/>
        <end position="456"/>
    </location>
</feature>
<name>A0A3L7K4W1_9BACI</name>
<protein>
    <submittedName>
        <fullName evidence="7">Polysaccharide biosynthesis protein</fullName>
    </submittedName>
</protein>